<evidence type="ECO:0000313" key="2">
    <source>
        <dbReference type="EMBL" id="QDU86727.1"/>
    </source>
</evidence>
<dbReference type="RefSeq" id="WP_145280215.1">
    <property type="nucleotide sequence ID" value="NZ_CP036291.1"/>
</dbReference>
<organism evidence="2 3">
    <name type="scientific">Pirellulimonas nuda</name>
    <dbReference type="NCBI Taxonomy" id="2528009"/>
    <lineage>
        <taxon>Bacteria</taxon>
        <taxon>Pseudomonadati</taxon>
        <taxon>Planctomycetota</taxon>
        <taxon>Planctomycetia</taxon>
        <taxon>Pirellulales</taxon>
        <taxon>Lacipirellulaceae</taxon>
        <taxon>Pirellulimonas</taxon>
    </lineage>
</organism>
<reference evidence="2 3" key="1">
    <citation type="submission" date="2019-02" db="EMBL/GenBank/DDBJ databases">
        <title>Deep-cultivation of Planctomycetes and their phenomic and genomic characterization uncovers novel biology.</title>
        <authorList>
            <person name="Wiegand S."/>
            <person name="Jogler M."/>
            <person name="Boedeker C."/>
            <person name="Pinto D."/>
            <person name="Vollmers J."/>
            <person name="Rivas-Marin E."/>
            <person name="Kohn T."/>
            <person name="Peeters S.H."/>
            <person name="Heuer A."/>
            <person name="Rast P."/>
            <person name="Oberbeckmann S."/>
            <person name="Bunk B."/>
            <person name="Jeske O."/>
            <person name="Meyerdierks A."/>
            <person name="Storesund J.E."/>
            <person name="Kallscheuer N."/>
            <person name="Luecker S."/>
            <person name="Lage O.M."/>
            <person name="Pohl T."/>
            <person name="Merkel B.J."/>
            <person name="Hornburger P."/>
            <person name="Mueller R.-W."/>
            <person name="Bruemmer F."/>
            <person name="Labrenz M."/>
            <person name="Spormann A.M."/>
            <person name="Op den Camp H."/>
            <person name="Overmann J."/>
            <person name="Amann R."/>
            <person name="Jetten M.S.M."/>
            <person name="Mascher T."/>
            <person name="Medema M.H."/>
            <person name="Devos D.P."/>
            <person name="Kaster A.-K."/>
            <person name="Ovreas L."/>
            <person name="Rohde M."/>
            <person name="Galperin M.Y."/>
            <person name="Jogler C."/>
        </authorList>
    </citation>
    <scope>NUCLEOTIDE SEQUENCE [LARGE SCALE GENOMIC DNA]</scope>
    <source>
        <strain evidence="2 3">Pla175</strain>
    </source>
</reference>
<dbReference type="KEGG" id="pnd:Pla175_00770"/>
<dbReference type="SUPFAM" id="SSF69754">
    <property type="entry name" value="Ribosome binding protein Y (YfiA homologue)"/>
    <property type="match status" value="1"/>
</dbReference>
<dbReference type="Pfam" id="PF02482">
    <property type="entry name" value="Ribosomal_S30AE"/>
    <property type="match status" value="1"/>
</dbReference>
<name>A0A518D5H7_9BACT</name>
<evidence type="ECO:0008006" key="4">
    <source>
        <dbReference type="Google" id="ProtNLM"/>
    </source>
</evidence>
<dbReference type="OrthoDB" id="121633at2"/>
<feature type="region of interest" description="Disordered" evidence="1">
    <location>
        <begin position="96"/>
        <end position="128"/>
    </location>
</feature>
<dbReference type="InterPro" id="IPR036567">
    <property type="entry name" value="RHF-like"/>
</dbReference>
<dbReference type="Proteomes" id="UP000317429">
    <property type="component" value="Chromosome"/>
</dbReference>
<evidence type="ECO:0000256" key="1">
    <source>
        <dbReference type="SAM" id="MobiDB-lite"/>
    </source>
</evidence>
<feature type="compositionally biased region" description="Acidic residues" evidence="1">
    <location>
        <begin position="119"/>
        <end position="128"/>
    </location>
</feature>
<dbReference type="InterPro" id="IPR003489">
    <property type="entry name" value="RHF/RaiA"/>
</dbReference>
<keyword evidence="3" id="KW-1185">Reference proteome</keyword>
<dbReference type="EMBL" id="CP036291">
    <property type="protein sequence ID" value="QDU86727.1"/>
    <property type="molecule type" value="Genomic_DNA"/>
</dbReference>
<evidence type="ECO:0000313" key="3">
    <source>
        <dbReference type="Proteomes" id="UP000317429"/>
    </source>
</evidence>
<gene>
    <name evidence="2" type="ORF">Pla175_00770</name>
</gene>
<feature type="compositionally biased region" description="Basic and acidic residues" evidence="1">
    <location>
        <begin position="96"/>
        <end position="107"/>
    </location>
</feature>
<sequence>MQVQLNTDNHISGTAKLAGYVENVVTEVLGRFGEKITRVEVHLSDQNSAVKFGEHDKRCVLEARLAGRQPVTVRDDAATLEHALEGAAEKMRTLLSRTLDRLEDPRGRVSMAGDQSGDAADDDLDEDE</sequence>
<dbReference type="Gene3D" id="3.30.160.100">
    <property type="entry name" value="Ribosome hibernation promotion factor-like"/>
    <property type="match status" value="1"/>
</dbReference>
<accession>A0A518D5H7</accession>
<dbReference type="AlphaFoldDB" id="A0A518D5H7"/>
<proteinExistence type="predicted"/>
<protein>
    <recommendedName>
        <fullName evidence="4">Sigma 54 modulation protein / S30EA ribosomal protein</fullName>
    </recommendedName>
</protein>